<evidence type="ECO:0000313" key="3">
    <source>
        <dbReference type="Proteomes" id="UP000320766"/>
    </source>
</evidence>
<dbReference type="PANTHER" id="PTHR34075:SF5">
    <property type="entry name" value="BLR3430 PROTEIN"/>
    <property type="match status" value="1"/>
</dbReference>
<feature type="domain" description="ChsH2 rubredoxin-like zinc ribbon" evidence="1">
    <location>
        <begin position="4"/>
        <end position="28"/>
    </location>
</feature>
<name>A0A520KV16_9EURY</name>
<dbReference type="InterPro" id="IPR012340">
    <property type="entry name" value="NA-bd_OB-fold"/>
</dbReference>
<gene>
    <name evidence="2" type="ORF">EF807_07470</name>
</gene>
<dbReference type="SUPFAM" id="SSF50249">
    <property type="entry name" value="Nucleic acid-binding proteins"/>
    <property type="match status" value="1"/>
</dbReference>
<dbReference type="EMBL" id="RXIL01000133">
    <property type="protein sequence ID" value="RZN67680.1"/>
    <property type="molecule type" value="Genomic_DNA"/>
</dbReference>
<comment type="caution">
    <text evidence="2">The sequence shown here is derived from an EMBL/GenBank/DDBJ whole genome shotgun (WGS) entry which is preliminary data.</text>
</comment>
<dbReference type="PANTHER" id="PTHR34075">
    <property type="entry name" value="BLR3430 PROTEIN"/>
    <property type="match status" value="1"/>
</dbReference>
<organism evidence="2 3">
    <name type="scientific">Candidatus Methanolliviera hydrocarbonicum</name>
    <dbReference type="NCBI Taxonomy" id="2491085"/>
    <lineage>
        <taxon>Archaea</taxon>
        <taxon>Methanobacteriati</taxon>
        <taxon>Methanobacteriota</taxon>
        <taxon>Candidatus Methanoliparia</taxon>
        <taxon>Candidatus Methanoliparales</taxon>
        <taxon>Candidatus Methanollivieraceae</taxon>
        <taxon>Candidatus Methanolliviera</taxon>
    </lineage>
</organism>
<dbReference type="Pfam" id="PF12172">
    <property type="entry name" value="zf-ChsH2"/>
    <property type="match status" value="1"/>
</dbReference>
<accession>A0A520KV16</accession>
<protein>
    <recommendedName>
        <fullName evidence="1">ChsH2 rubredoxin-like zinc ribbon domain-containing protein</fullName>
    </recommendedName>
</protein>
<reference evidence="2 3" key="1">
    <citation type="journal article" date="2019" name="Nat. Microbiol.">
        <title>Wide diversity of methane and short-chain alkane metabolisms in uncultured archaea.</title>
        <authorList>
            <person name="Borrel G."/>
            <person name="Adam P.S."/>
            <person name="McKay L.J."/>
            <person name="Chen L.X."/>
            <person name="Sierra-Garcia I.N."/>
            <person name="Sieber C.M."/>
            <person name="Letourneur Q."/>
            <person name="Ghozlane A."/>
            <person name="Andersen G.L."/>
            <person name="Li W.J."/>
            <person name="Hallam S.J."/>
            <person name="Muyzer G."/>
            <person name="de Oliveira V.M."/>
            <person name="Inskeep W.P."/>
            <person name="Banfield J.F."/>
            <person name="Gribaldo S."/>
        </authorList>
    </citation>
    <scope>NUCLEOTIDE SEQUENCE [LARGE SCALE GENOMIC DNA]</scope>
    <source>
        <strain evidence="2">NM1b</strain>
    </source>
</reference>
<sequence>MMNGGYCEHCGRTFYPERKYTCPYCGSNEMKRIKLPERGRIISYAVKKDKDAVAVVELSNGCRISGVVKGDRIKRDVKIYKSEEGIIEILKEFDLLE</sequence>
<dbReference type="Proteomes" id="UP000320766">
    <property type="component" value="Unassembled WGS sequence"/>
</dbReference>
<dbReference type="InterPro" id="IPR022002">
    <property type="entry name" value="ChsH2_Znr"/>
</dbReference>
<proteinExistence type="predicted"/>
<evidence type="ECO:0000259" key="1">
    <source>
        <dbReference type="Pfam" id="PF12172"/>
    </source>
</evidence>
<evidence type="ECO:0000313" key="2">
    <source>
        <dbReference type="EMBL" id="RZN67680.1"/>
    </source>
</evidence>
<dbReference type="AlphaFoldDB" id="A0A520KV16"/>
<dbReference type="InterPro" id="IPR052513">
    <property type="entry name" value="Thioester_dehydratase-like"/>
</dbReference>